<comment type="caution">
    <text evidence="2">The sequence shown here is derived from an EMBL/GenBank/DDBJ whole genome shotgun (WGS) entry which is preliminary data.</text>
</comment>
<name>A0ABQ9E0W3_TEGGR</name>
<proteinExistence type="predicted"/>
<evidence type="ECO:0000259" key="1">
    <source>
        <dbReference type="Pfam" id="PF07287"/>
    </source>
</evidence>
<reference evidence="2 3" key="1">
    <citation type="submission" date="2022-12" db="EMBL/GenBank/DDBJ databases">
        <title>Chromosome-level genome of Tegillarca granosa.</title>
        <authorList>
            <person name="Kim J."/>
        </authorList>
    </citation>
    <scope>NUCLEOTIDE SEQUENCE [LARGE SCALE GENOMIC DNA]</scope>
    <source>
        <strain evidence="2">Teg-2019</strain>
        <tissue evidence="2">Adductor muscle</tissue>
    </source>
</reference>
<gene>
    <name evidence="2" type="ORF">KUTeg_024073</name>
</gene>
<feature type="domain" description="Acyclic terpene utilisation N-terminal" evidence="1">
    <location>
        <begin position="236"/>
        <end position="503"/>
    </location>
</feature>
<dbReference type="PANTHER" id="PTHR47708">
    <property type="match status" value="1"/>
</dbReference>
<accession>A0ABQ9E0W3</accession>
<dbReference type="Pfam" id="PF07287">
    <property type="entry name" value="AtuA"/>
    <property type="match status" value="2"/>
</dbReference>
<dbReference type="Proteomes" id="UP001217089">
    <property type="component" value="Unassembled WGS sequence"/>
</dbReference>
<feature type="domain" description="Acyclic terpene utilisation N-terminal" evidence="1">
    <location>
        <begin position="83"/>
        <end position="230"/>
    </location>
</feature>
<dbReference type="EMBL" id="JARBDR010000923">
    <property type="protein sequence ID" value="KAJ8297542.1"/>
    <property type="molecule type" value="Genomic_DNA"/>
</dbReference>
<dbReference type="InterPro" id="IPR010839">
    <property type="entry name" value="AtuA_N"/>
</dbReference>
<protein>
    <recommendedName>
        <fullName evidence="1">Acyclic terpene utilisation N-terminal domain-containing protein</fullName>
    </recommendedName>
</protein>
<sequence length="595" mass="65212">MKSIVYVFQFPILSSIFAILTDNDHVTVWACSMKDFRLGVNMAALVSLRLGKLSQFATRLTTINGFTHIKHRRYTKVLPGKTVKIGCASGFWGDTAIAAPQLIYGSNIDYLVFDYLSEITMSLLTAAKHKKSNLGYAPDFVQISIAPFVKDIKAKGIRVVSNAGGVNPLSCAAALQEVCDEADVKMKIAVITGDDLMDQLSVLENAGLRDMDSGKKFPSSIHSMNAYLGNCKTTLLFVKFQWQNNDFDSLAAGSLAGHLVECGAQVTGGIFTDWWKVDDWEHIGFPVVECAHDGSFIVSKPQGTGGLVSKATVSEQLLYELGDPCQYILPDVVCDFSNVKLDEIEGPSGTSVFVSGAKGNPPSGEYKVSATYADGFRSTAVATIGGPRSKEKAIKTANEILKRCRRLFKQLKLEDFSDVNLEILGSEHMYGPHSKVVQGPREGVMWLAVTHNQKKALEFFAREIAPAGTGMAPGLCGIVGGRPKVSPVLKLFSFLYPKDTFDINIFMNGEHVEKYNPPSVPTADYVKNTQPSTPEKSEPVQSGKCTYRLEELAYTRSGDKGNTCNIENYFAHVFPSRDGVIERRIQRVKLLDRCC</sequence>
<evidence type="ECO:0000313" key="3">
    <source>
        <dbReference type="Proteomes" id="UP001217089"/>
    </source>
</evidence>
<evidence type="ECO:0000313" key="2">
    <source>
        <dbReference type="EMBL" id="KAJ8297542.1"/>
    </source>
</evidence>
<dbReference type="PANTHER" id="PTHR47708:SF2">
    <property type="entry name" value="SI:CH73-132F6.5"/>
    <property type="match status" value="1"/>
</dbReference>
<organism evidence="2 3">
    <name type="scientific">Tegillarca granosa</name>
    <name type="common">Malaysian cockle</name>
    <name type="synonym">Anadara granosa</name>
    <dbReference type="NCBI Taxonomy" id="220873"/>
    <lineage>
        <taxon>Eukaryota</taxon>
        <taxon>Metazoa</taxon>
        <taxon>Spiralia</taxon>
        <taxon>Lophotrochozoa</taxon>
        <taxon>Mollusca</taxon>
        <taxon>Bivalvia</taxon>
        <taxon>Autobranchia</taxon>
        <taxon>Pteriomorphia</taxon>
        <taxon>Arcoida</taxon>
        <taxon>Arcoidea</taxon>
        <taxon>Arcidae</taxon>
        <taxon>Tegillarca</taxon>
    </lineage>
</organism>
<keyword evidence="3" id="KW-1185">Reference proteome</keyword>